<feature type="chain" id="PRO_5034238606" description="Asl1-like glycosyl hydrolase catalytic domain-containing protein" evidence="1">
    <location>
        <begin position="16"/>
        <end position="475"/>
    </location>
</feature>
<accession>A0A8H3G4A1</accession>
<dbReference type="InterPro" id="IPR053183">
    <property type="entry name" value="ASL1"/>
</dbReference>
<evidence type="ECO:0000313" key="3">
    <source>
        <dbReference type="EMBL" id="CAF9932796.1"/>
    </source>
</evidence>
<gene>
    <name evidence="3" type="ORF">ALECFALPRED_005380</name>
</gene>
<reference evidence="3" key="1">
    <citation type="submission" date="2021-03" db="EMBL/GenBank/DDBJ databases">
        <authorList>
            <person name="Tagirdzhanova G."/>
        </authorList>
    </citation>
    <scope>NUCLEOTIDE SEQUENCE</scope>
</reference>
<name>A0A8H3G4A1_9LECA</name>
<dbReference type="InterPro" id="IPR024655">
    <property type="entry name" value="Asl1_glyco_hydro_catalytic"/>
</dbReference>
<keyword evidence="4" id="KW-1185">Reference proteome</keyword>
<feature type="domain" description="Asl1-like glycosyl hydrolase catalytic" evidence="2">
    <location>
        <begin position="250"/>
        <end position="472"/>
    </location>
</feature>
<dbReference type="GO" id="GO:0071966">
    <property type="term" value="P:fungal-type cell wall polysaccharide metabolic process"/>
    <property type="evidence" value="ECO:0007669"/>
    <property type="project" value="TreeGrafter"/>
</dbReference>
<organism evidence="3 4">
    <name type="scientific">Alectoria fallacina</name>
    <dbReference type="NCBI Taxonomy" id="1903189"/>
    <lineage>
        <taxon>Eukaryota</taxon>
        <taxon>Fungi</taxon>
        <taxon>Dikarya</taxon>
        <taxon>Ascomycota</taxon>
        <taxon>Pezizomycotina</taxon>
        <taxon>Lecanoromycetes</taxon>
        <taxon>OSLEUM clade</taxon>
        <taxon>Lecanoromycetidae</taxon>
        <taxon>Lecanorales</taxon>
        <taxon>Lecanorineae</taxon>
        <taxon>Parmeliaceae</taxon>
        <taxon>Alectoria</taxon>
    </lineage>
</organism>
<proteinExistence type="predicted"/>
<sequence>MKLNFAVLLLPAASAYNYASSHHHHKSHDHHSKSHVSRLGTAPYGFSNGTATFGSSGFLTTPTGSVGKTIYSTVVITNDPQYRTIIESGPADVNEAGTSLAFSSSCTQATVTVTENSTVTVIVSASESGTAKPTIPTQAPVPIHAPVPVQAGNSSPVESITATPTDASSSSLLPVANSAITLAAIGAEPSSSTSTPAVVDTPATVAAAPVVAPTSSTSAIKAAATPVAAPATNSAKSAKRGIIVSGTDTDAITAAFANTKVSWLGNWYSGPPPNFTPDMGMTYVPQLYSPQYIQDGSWASNAKKGVAEGDKYFMSFGEPAHSGMTAETAVTYWMQNMEPYAAQGVSLGTPGNLQNPVDFTWLGNFLDLCETAGCTIGFVCVHWFWTPGPNGQQDFKNAVNKATALAKGKPVWVDNFEATGDGAGQIEFLTNIIPWLEDNDLVARYGYLAINRTQGGFLPETGDELSDLGQFYATF</sequence>
<dbReference type="GO" id="GO:0009277">
    <property type="term" value="C:fungal-type cell wall"/>
    <property type="evidence" value="ECO:0007669"/>
    <property type="project" value="TreeGrafter"/>
</dbReference>
<evidence type="ECO:0000259" key="2">
    <source>
        <dbReference type="Pfam" id="PF11790"/>
    </source>
</evidence>
<dbReference type="SUPFAM" id="SSF51445">
    <property type="entry name" value="(Trans)glycosidases"/>
    <property type="match status" value="1"/>
</dbReference>
<dbReference type="PANTHER" id="PTHR34154">
    <property type="entry name" value="ALKALI-SENSITIVE LINKAGE PROTEIN 1"/>
    <property type="match status" value="1"/>
</dbReference>
<evidence type="ECO:0000313" key="4">
    <source>
        <dbReference type="Proteomes" id="UP000664203"/>
    </source>
</evidence>
<dbReference type="InterPro" id="IPR017853">
    <property type="entry name" value="GH"/>
</dbReference>
<feature type="signal peptide" evidence="1">
    <location>
        <begin position="1"/>
        <end position="15"/>
    </location>
</feature>
<protein>
    <recommendedName>
        <fullName evidence="2">Asl1-like glycosyl hydrolase catalytic domain-containing protein</fullName>
    </recommendedName>
</protein>
<dbReference type="OrthoDB" id="43654at2759"/>
<comment type="caution">
    <text evidence="3">The sequence shown here is derived from an EMBL/GenBank/DDBJ whole genome shotgun (WGS) entry which is preliminary data.</text>
</comment>
<dbReference type="Proteomes" id="UP000664203">
    <property type="component" value="Unassembled WGS sequence"/>
</dbReference>
<keyword evidence="1" id="KW-0732">Signal</keyword>
<evidence type="ECO:0000256" key="1">
    <source>
        <dbReference type="SAM" id="SignalP"/>
    </source>
</evidence>
<dbReference type="PANTHER" id="PTHR34154:SF10">
    <property type="entry name" value="ASL1-LIKE GLYCOSYL HYDROLASE CATALYTIC DOMAIN-CONTAINING PROTEIN"/>
    <property type="match status" value="1"/>
</dbReference>
<dbReference type="Pfam" id="PF11790">
    <property type="entry name" value="Glyco_hydro_cc"/>
    <property type="match status" value="1"/>
</dbReference>
<dbReference type="AlphaFoldDB" id="A0A8H3G4A1"/>
<dbReference type="Gene3D" id="3.20.20.80">
    <property type="entry name" value="Glycosidases"/>
    <property type="match status" value="1"/>
</dbReference>
<dbReference type="EMBL" id="CAJPDR010000336">
    <property type="protein sequence ID" value="CAF9932796.1"/>
    <property type="molecule type" value="Genomic_DNA"/>
</dbReference>